<sequence length="148" mass="16876">MCSFLYLVFSLLFLSRVNCFDDPSIVIIGAGAAGIAAATKLYQNGFKNITILEAENRIGGRIYSLQFGETYIDLGAQWCHGQENNVVYEMVKDLKILKDDKMYPRLCHSKRKLIDEKFSLKLIEIFETLYGDVNIDERGSMGEYLIKQ</sequence>
<keyword evidence="1" id="KW-0732">Signal</keyword>
<dbReference type="AlphaFoldDB" id="A0AAN7ZFM7"/>
<dbReference type="SUPFAM" id="SSF51905">
    <property type="entry name" value="FAD/NAD(P)-binding domain"/>
    <property type="match status" value="1"/>
</dbReference>
<dbReference type="Gene3D" id="3.50.50.60">
    <property type="entry name" value="FAD/NAD(P)-binding domain"/>
    <property type="match status" value="1"/>
</dbReference>
<comment type="caution">
    <text evidence="3">The sequence shown here is derived from an EMBL/GenBank/DDBJ whole genome shotgun (WGS) entry which is preliminary data.</text>
</comment>
<organism evidence="3 4">
    <name type="scientific">Pyrocoelia pectoralis</name>
    <dbReference type="NCBI Taxonomy" id="417401"/>
    <lineage>
        <taxon>Eukaryota</taxon>
        <taxon>Metazoa</taxon>
        <taxon>Ecdysozoa</taxon>
        <taxon>Arthropoda</taxon>
        <taxon>Hexapoda</taxon>
        <taxon>Insecta</taxon>
        <taxon>Pterygota</taxon>
        <taxon>Neoptera</taxon>
        <taxon>Endopterygota</taxon>
        <taxon>Coleoptera</taxon>
        <taxon>Polyphaga</taxon>
        <taxon>Elateriformia</taxon>
        <taxon>Elateroidea</taxon>
        <taxon>Lampyridae</taxon>
        <taxon>Lampyrinae</taxon>
        <taxon>Pyrocoelia</taxon>
    </lineage>
</organism>
<name>A0AAN7ZFM7_9COLE</name>
<dbReference type="InterPro" id="IPR036188">
    <property type="entry name" value="FAD/NAD-bd_sf"/>
</dbReference>
<keyword evidence="4" id="KW-1185">Reference proteome</keyword>
<dbReference type="InterPro" id="IPR002937">
    <property type="entry name" value="Amino_oxidase"/>
</dbReference>
<proteinExistence type="predicted"/>
<evidence type="ECO:0000256" key="1">
    <source>
        <dbReference type="SAM" id="SignalP"/>
    </source>
</evidence>
<dbReference type="EMBL" id="JAVRBK010000004">
    <property type="protein sequence ID" value="KAK5644480.1"/>
    <property type="molecule type" value="Genomic_DNA"/>
</dbReference>
<dbReference type="GO" id="GO:0046592">
    <property type="term" value="F:polyamine oxidase activity"/>
    <property type="evidence" value="ECO:0007669"/>
    <property type="project" value="TreeGrafter"/>
</dbReference>
<dbReference type="Proteomes" id="UP001329430">
    <property type="component" value="Chromosome 4"/>
</dbReference>
<feature type="signal peptide" evidence="1">
    <location>
        <begin position="1"/>
        <end position="19"/>
    </location>
</feature>
<dbReference type="PANTHER" id="PTHR10742">
    <property type="entry name" value="FLAVIN MONOAMINE OXIDASE"/>
    <property type="match status" value="1"/>
</dbReference>
<dbReference type="PRINTS" id="PR00419">
    <property type="entry name" value="ADXRDTASE"/>
</dbReference>
<reference evidence="3 4" key="1">
    <citation type="journal article" date="2024" name="Insects">
        <title>An Improved Chromosome-Level Genome Assembly of the Firefly Pyrocoelia pectoralis.</title>
        <authorList>
            <person name="Fu X."/>
            <person name="Meyer-Rochow V.B."/>
            <person name="Ballantyne L."/>
            <person name="Zhu X."/>
        </authorList>
    </citation>
    <scope>NUCLEOTIDE SEQUENCE [LARGE SCALE GENOMIC DNA]</scope>
    <source>
        <strain evidence="3">XCY_ONT2</strain>
    </source>
</reference>
<accession>A0AAN7ZFM7</accession>
<dbReference type="Pfam" id="PF01593">
    <property type="entry name" value="Amino_oxidase"/>
    <property type="match status" value="1"/>
</dbReference>
<feature type="domain" description="Amine oxidase" evidence="2">
    <location>
        <begin position="33"/>
        <end position="101"/>
    </location>
</feature>
<gene>
    <name evidence="3" type="ORF">RI129_005780</name>
</gene>
<feature type="chain" id="PRO_5043006589" description="Amine oxidase domain-containing protein" evidence="1">
    <location>
        <begin position="20"/>
        <end position="148"/>
    </location>
</feature>
<evidence type="ECO:0000313" key="3">
    <source>
        <dbReference type="EMBL" id="KAK5644480.1"/>
    </source>
</evidence>
<protein>
    <recommendedName>
        <fullName evidence="2">Amine oxidase domain-containing protein</fullName>
    </recommendedName>
</protein>
<dbReference type="InterPro" id="IPR050281">
    <property type="entry name" value="Flavin_monoamine_oxidase"/>
</dbReference>
<dbReference type="PANTHER" id="PTHR10742:SF398">
    <property type="entry name" value="AMINE OXIDASE DOMAIN-CONTAINING PROTEIN-RELATED"/>
    <property type="match status" value="1"/>
</dbReference>
<evidence type="ECO:0000259" key="2">
    <source>
        <dbReference type="Pfam" id="PF01593"/>
    </source>
</evidence>
<evidence type="ECO:0000313" key="4">
    <source>
        <dbReference type="Proteomes" id="UP001329430"/>
    </source>
</evidence>